<comment type="caution">
    <text evidence="1">The sequence shown here is derived from an EMBL/GenBank/DDBJ whole genome shotgun (WGS) entry which is preliminary data.</text>
</comment>
<reference evidence="1" key="1">
    <citation type="submission" date="2022-07" db="EMBL/GenBank/DDBJ databases">
        <authorList>
            <person name="Peng Z."/>
        </authorList>
    </citation>
    <scope>NUCLEOTIDE SEQUENCE</scope>
    <source>
        <strain evidence="1">2022WUSS069</strain>
    </source>
</reference>
<proteinExistence type="predicted"/>
<sequence length="134" mass="15857">MYIPKEIRSKMGIKGTHFVKRYKTRKKAKEAELDILTKIHQLENGENLVFSKDGNILFSDFYKHIWWEAYKASQTTSTTKPPSQAIIDGTEIVFKRHILPMFANFSIDFLNQNKQYYIQQLLHLFLFLKISLNQ</sequence>
<organism evidence="1 2">
    <name type="scientific">Streptococcus suis</name>
    <dbReference type="NCBI Taxonomy" id="1307"/>
    <lineage>
        <taxon>Bacteria</taxon>
        <taxon>Bacillati</taxon>
        <taxon>Bacillota</taxon>
        <taxon>Bacilli</taxon>
        <taxon>Lactobacillales</taxon>
        <taxon>Streptococcaceae</taxon>
        <taxon>Streptococcus</taxon>
    </lineage>
</organism>
<evidence type="ECO:0000313" key="2">
    <source>
        <dbReference type="Proteomes" id="UP001206089"/>
    </source>
</evidence>
<dbReference type="Proteomes" id="UP001206089">
    <property type="component" value="Unassembled WGS sequence"/>
</dbReference>
<evidence type="ECO:0000313" key="1">
    <source>
        <dbReference type="EMBL" id="MCR1232022.1"/>
    </source>
</evidence>
<evidence type="ECO:0008006" key="3">
    <source>
        <dbReference type="Google" id="ProtNLM"/>
    </source>
</evidence>
<dbReference type="RefSeq" id="WP_228381773.1">
    <property type="nucleotide sequence ID" value="NZ_JANJPK010000004.1"/>
</dbReference>
<name>A0AAW5LTW3_STRSU</name>
<gene>
    <name evidence="1" type="ORF">NQD44_02620</name>
</gene>
<protein>
    <recommendedName>
        <fullName evidence="3">Integrase</fullName>
    </recommendedName>
</protein>
<accession>A0AAW5LTW3</accession>
<dbReference type="AlphaFoldDB" id="A0AAW5LTW3"/>
<dbReference type="EMBL" id="JANJPK010000004">
    <property type="protein sequence ID" value="MCR1232022.1"/>
    <property type="molecule type" value="Genomic_DNA"/>
</dbReference>